<evidence type="ECO:0000313" key="1">
    <source>
        <dbReference type="EMBL" id="BBE50911.1"/>
    </source>
</evidence>
<dbReference type="RefSeq" id="WP_035383977.1">
    <property type="nucleotide sequence ID" value="NZ_AP018738.1"/>
</dbReference>
<dbReference type="EMBL" id="AP018738">
    <property type="protein sequence ID" value="BBE50911.1"/>
    <property type="molecule type" value="Genomic_DNA"/>
</dbReference>
<sequence length="122" mass="13616">MANINAHGMARAFPQYKLDVDYHLVDFHDGNGVQLVWLHEHDPTPDLNSIEAETAVWQAEQDAIAYRDKRVAEYPPMQDYIDAQVKKASSDPVVREAGLAQEAAYISACAAIKTKYPKGESK</sequence>
<dbReference type="KEGG" id="fam:OYT1_ch1354"/>
<proteinExistence type="predicted"/>
<gene>
    <name evidence="1" type="ORF">OYT1_ch1354</name>
</gene>
<protein>
    <submittedName>
        <fullName evidence="1">Uncharacterized protein</fullName>
    </submittedName>
</protein>
<dbReference type="STRING" id="1188319.OYT1_02014"/>
<dbReference type="AlphaFoldDB" id="A0A2Z6GBD3"/>
<accession>A0A2Z6GBD3</accession>
<reference evidence="1 2" key="1">
    <citation type="submission" date="2018-06" db="EMBL/GenBank/DDBJ databases">
        <title>OYT1 Genome Sequencing.</title>
        <authorList>
            <person name="Kato S."/>
            <person name="Itoh T."/>
            <person name="Ohkuma M."/>
        </authorList>
    </citation>
    <scope>NUCLEOTIDE SEQUENCE [LARGE SCALE GENOMIC DNA]</scope>
    <source>
        <strain evidence="1 2">OYT1</strain>
    </source>
</reference>
<name>A0A2Z6GBD3_9PROT</name>
<organism evidence="1 2">
    <name type="scientific">Ferriphaselus amnicola</name>
    <dbReference type="NCBI Taxonomy" id="1188319"/>
    <lineage>
        <taxon>Bacteria</taxon>
        <taxon>Pseudomonadati</taxon>
        <taxon>Pseudomonadota</taxon>
        <taxon>Betaproteobacteria</taxon>
        <taxon>Nitrosomonadales</taxon>
        <taxon>Gallionellaceae</taxon>
        <taxon>Ferriphaselus</taxon>
    </lineage>
</organism>
<evidence type="ECO:0000313" key="2">
    <source>
        <dbReference type="Proteomes" id="UP000033070"/>
    </source>
</evidence>
<keyword evidence="2" id="KW-1185">Reference proteome</keyword>
<dbReference type="Proteomes" id="UP000033070">
    <property type="component" value="Chromosome"/>
</dbReference>
<dbReference type="OrthoDB" id="8913439at2"/>